<evidence type="ECO:0000256" key="2">
    <source>
        <dbReference type="ARBA" id="ARBA00022840"/>
    </source>
</evidence>
<keyword evidence="3 4" id="KW-0342">GTP-binding</keyword>
<dbReference type="Proteomes" id="UP000823927">
    <property type="component" value="Unassembled WGS sequence"/>
</dbReference>
<feature type="binding site" evidence="4">
    <location>
        <begin position="8"/>
        <end position="15"/>
    </location>
    <ligand>
        <name>ATP</name>
        <dbReference type="ChEBI" id="CHEBI:30616"/>
    </ligand>
</feature>
<evidence type="ECO:0000259" key="6">
    <source>
        <dbReference type="Pfam" id="PF22740"/>
    </source>
</evidence>
<dbReference type="EMBL" id="DVIT01000031">
    <property type="protein sequence ID" value="HIS47678.1"/>
    <property type="molecule type" value="Genomic_DNA"/>
</dbReference>
<accession>A0A9D1F4U0</accession>
<dbReference type="InterPro" id="IPR053930">
    <property type="entry name" value="RapZ-like_N"/>
</dbReference>
<dbReference type="GO" id="GO:0005525">
    <property type="term" value="F:GTP binding"/>
    <property type="evidence" value="ECO:0007669"/>
    <property type="project" value="UniProtKB-UniRule"/>
</dbReference>
<dbReference type="InterPro" id="IPR005337">
    <property type="entry name" value="RapZ-like"/>
</dbReference>
<evidence type="ECO:0000259" key="5">
    <source>
        <dbReference type="Pfam" id="PF03668"/>
    </source>
</evidence>
<dbReference type="Pfam" id="PF03668">
    <property type="entry name" value="RapZ-like_N"/>
    <property type="match status" value="1"/>
</dbReference>
<dbReference type="PANTHER" id="PTHR30448">
    <property type="entry name" value="RNASE ADAPTER PROTEIN RAPZ"/>
    <property type="match status" value="1"/>
</dbReference>
<reference evidence="7" key="1">
    <citation type="submission" date="2020-10" db="EMBL/GenBank/DDBJ databases">
        <authorList>
            <person name="Gilroy R."/>
        </authorList>
    </citation>
    <scope>NUCLEOTIDE SEQUENCE</scope>
    <source>
        <strain evidence="7">CHK178-757</strain>
    </source>
</reference>
<protein>
    <submittedName>
        <fullName evidence="7">RNase adapter RapZ</fullName>
    </submittedName>
</protein>
<keyword evidence="1 4" id="KW-0547">Nucleotide-binding</keyword>
<organism evidence="7 8">
    <name type="scientific">Candidatus Scybalocola faecigallinarum</name>
    <dbReference type="NCBI Taxonomy" id="2840941"/>
    <lineage>
        <taxon>Bacteria</taxon>
        <taxon>Bacillati</taxon>
        <taxon>Bacillota</taxon>
        <taxon>Clostridia</taxon>
        <taxon>Lachnospirales</taxon>
        <taxon>Lachnospiraceae</taxon>
        <taxon>Lachnospiraceae incertae sedis</taxon>
        <taxon>Candidatus Scybalocola (ex Gilroy et al. 2021)</taxon>
    </lineage>
</organism>
<dbReference type="InterPro" id="IPR053931">
    <property type="entry name" value="RapZ_C"/>
</dbReference>
<evidence type="ECO:0000256" key="3">
    <source>
        <dbReference type="ARBA" id="ARBA00023134"/>
    </source>
</evidence>
<dbReference type="PANTHER" id="PTHR30448:SF0">
    <property type="entry name" value="RNASE ADAPTER PROTEIN RAPZ"/>
    <property type="match status" value="1"/>
</dbReference>
<dbReference type="Gene3D" id="3.40.50.300">
    <property type="entry name" value="P-loop containing nucleotide triphosphate hydrolases"/>
    <property type="match status" value="1"/>
</dbReference>
<evidence type="ECO:0000313" key="8">
    <source>
        <dbReference type="Proteomes" id="UP000823927"/>
    </source>
</evidence>
<evidence type="ECO:0000256" key="4">
    <source>
        <dbReference type="HAMAP-Rule" id="MF_00636"/>
    </source>
</evidence>
<dbReference type="GO" id="GO:0005524">
    <property type="term" value="F:ATP binding"/>
    <property type="evidence" value="ECO:0007669"/>
    <property type="project" value="UniProtKB-UniRule"/>
</dbReference>
<dbReference type="HAMAP" id="MF_00636">
    <property type="entry name" value="RapZ_like"/>
    <property type="match status" value="1"/>
</dbReference>
<dbReference type="InterPro" id="IPR027417">
    <property type="entry name" value="P-loop_NTPase"/>
</dbReference>
<feature type="domain" description="RapZ-like N-terminal" evidence="5">
    <location>
        <begin position="1"/>
        <end position="157"/>
    </location>
</feature>
<dbReference type="SUPFAM" id="SSF52540">
    <property type="entry name" value="P-loop containing nucleoside triphosphate hydrolases"/>
    <property type="match status" value="1"/>
</dbReference>
<reference evidence="7" key="2">
    <citation type="journal article" date="2021" name="PeerJ">
        <title>Extensive microbial diversity within the chicken gut microbiome revealed by metagenomics and culture.</title>
        <authorList>
            <person name="Gilroy R."/>
            <person name="Ravi A."/>
            <person name="Getino M."/>
            <person name="Pursley I."/>
            <person name="Horton D.L."/>
            <person name="Alikhan N.F."/>
            <person name="Baker D."/>
            <person name="Gharbi K."/>
            <person name="Hall N."/>
            <person name="Watson M."/>
            <person name="Adriaenssens E.M."/>
            <person name="Foster-Nyarko E."/>
            <person name="Jarju S."/>
            <person name="Secka A."/>
            <person name="Antonio M."/>
            <person name="Oren A."/>
            <person name="Chaudhuri R.R."/>
            <person name="La Ragione R."/>
            <person name="Hildebrand F."/>
            <person name="Pallen M.J."/>
        </authorList>
    </citation>
    <scope>NUCLEOTIDE SEQUENCE</scope>
    <source>
        <strain evidence="7">CHK178-757</strain>
    </source>
</reference>
<feature type="domain" description="RapZ C-terminal" evidence="6">
    <location>
        <begin position="165"/>
        <end position="283"/>
    </location>
</feature>
<feature type="binding site" evidence="4">
    <location>
        <begin position="59"/>
        <end position="62"/>
    </location>
    <ligand>
        <name>GTP</name>
        <dbReference type="ChEBI" id="CHEBI:37565"/>
    </ligand>
</feature>
<comment type="caution">
    <text evidence="7">The sequence shown here is derived from an EMBL/GenBank/DDBJ whole genome shotgun (WGS) entry which is preliminary data.</text>
</comment>
<dbReference type="Pfam" id="PF22740">
    <property type="entry name" value="PapZ_C"/>
    <property type="match status" value="1"/>
</dbReference>
<dbReference type="NCBIfam" id="NF003828">
    <property type="entry name" value="PRK05416.1"/>
    <property type="match status" value="1"/>
</dbReference>
<name>A0A9D1F4U0_9FIRM</name>
<dbReference type="AlphaFoldDB" id="A0A9D1F4U0"/>
<evidence type="ECO:0000256" key="1">
    <source>
        <dbReference type="ARBA" id="ARBA00022741"/>
    </source>
</evidence>
<evidence type="ECO:0000313" key="7">
    <source>
        <dbReference type="EMBL" id="HIS47678.1"/>
    </source>
</evidence>
<sequence length="291" mass="32939">MRFVIVTGMSGAGKSSALKMLEDAGYFCVDNLPIPLIPKFAEIGVQEPSMMNKVALGIDIRSGEDLPALLPVLNNLEQNGICYEILFLDCTDAVLVKRFKETRRSHPLTKSGRVEAGIASERRKLEFLKKRATYIIDTSQLLTRELKAEIDKIFVKNENYQSFFVTVLSFGFKYGIPADADLVFDVRFLPNPYYIEELKPKTGNDKDVSDYVLKFEEAGIFLEKLLDMVTFLIPNYMNEGKNQLVIAIGCTGGKHRSVTLANALYKKLLGHEYGVKVEHRDIEKDRYYKSV</sequence>
<gene>
    <name evidence="7" type="primary">rapZ</name>
    <name evidence="7" type="ORF">IAB46_09030</name>
</gene>
<proteinExistence type="inferred from homology"/>
<dbReference type="PIRSF" id="PIRSF005052">
    <property type="entry name" value="P-loopkin"/>
    <property type="match status" value="1"/>
</dbReference>
<keyword evidence="2 4" id="KW-0067">ATP-binding</keyword>